<protein>
    <submittedName>
        <fullName evidence="2">Uncharacterized protein</fullName>
    </submittedName>
</protein>
<dbReference type="AlphaFoldDB" id="A0A811TER7"/>
<evidence type="ECO:0000313" key="2">
    <source>
        <dbReference type="EMBL" id="CAD6494193.1"/>
    </source>
</evidence>
<gene>
    <name evidence="2" type="ORF">CHKLHMKO_00655</name>
</gene>
<comment type="caution">
    <text evidence="2">The sequence shown here is derived from an EMBL/GenBank/DDBJ whole genome shotgun (WGS) entry which is preliminary data.</text>
</comment>
<accession>A0A811TER7</accession>
<reference evidence="2" key="1">
    <citation type="submission" date="2020-10" db="EMBL/GenBank/DDBJ databases">
        <authorList>
            <person name="Hahn C.J."/>
            <person name="Laso-Perez R."/>
            <person name="Vulcano F."/>
            <person name="Vaziourakis K.-M."/>
            <person name="Stokke R."/>
            <person name="Steen I.H."/>
            <person name="Teske A."/>
            <person name="Boetius A."/>
            <person name="Liebeke M."/>
            <person name="Amann R."/>
            <person name="Knittel K."/>
        </authorList>
    </citation>
    <scope>NUCLEOTIDE SEQUENCE</scope>
    <source>
        <strain evidence="2">Gfbio:e3339647-f889-4370-9287-4fb5cb688e4c:AG392O15_GoMArc1</strain>
    </source>
</reference>
<dbReference type="EMBL" id="CAJHIO010000065">
    <property type="protein sequence ID" value="CAD6494193.1"/>
    <property type="molecule type" value="Genomic_DNA"/>
</dbReference>
<feature type="coiled-coil region" evidence="1">
    <location>
        <begin position="150"/>
        <end position="184"/>
    </location>
</feature>
<evidence type="ECO:0000256" key="1">
    <source>
        <dbReference type="SAM" id="Coils"/>
    </source>
</evidence>
<proteinExistence type="predicted"/>
<organism evidence="2 3">
    <name type="scientific">Candidatus Argoarchaeum ethanivorans</name>
    <dbReference type="NCBI Taxonomy" id="2608793"/>
    <lineage>
        <taxon>Archaea</taxon>
        <taxon>Methanobacteriati</taxon>
        <taxon>Methanobacteriota</taxon>
        <taxon>Stenosarchaea group</taxon>
        <taxon>Methanomicrobia</taxon>
        <taxon>Methanosarcinales</taxon>
        <taxon>Methanosarcinales incertae sedis</taxon>
        <taxon>GOM Arc I cluster</taxon>
        <taxon>Candidatus Argoarchaeum</taxon>
    </lineage>
</organism>
<evidence type="ECO:0000313" key="3">
    <source>
        <dbReference type="Proteomes" id="UP000610373"/>
    </source>
</evidence>
<name>A0A811TER7_9EURY</name>
<sequence>MDGGANGVKTLRAFGDSDDYFITILDYNQTKTRKFKHIREEKRYKYGNAELVDSKIELLDSNELGYIYECRAVTVKWDNGRKSVLITDIPSELLDASEVTKKYFDRWPMQEKQFRDAKSGVNIHRTVGYGKKIENYDTMDETHRELCKGIAQLKAELEKPLSEIESIEEKLTDLYKQERTLREKSNIVEGNRVLGEADSTELKQCEARINKCLHQQKAIENGHKDDFKRLKKYLKEEKRIRGKDKVYRIDTELDQIMTCFKMSFINLCSLFLTKCMDHERFELQTLFESIFQLGGEAFISDDAKTIELEMNPKEPKLMGKLNKGLSILNTIDIHDLNGRCVKFDM</sequence>
<keyword evidence="1" id="KW-0175">Coiled coil</keyword>
<dbReference type="Proteomes" id="UP000610373">
    <property type="component" value="Unassembled WGS sequence"/>
</dbReference>